<reference evidence="7" key="1">
    <citation type="journal article" date="2023" name="Mol. Biol. Evol.">
        <title>Third-Generation Sequencing Reveals the Adaptive Role of the Epigenome in Three Deep-Sea Polychaetes.</title>
        <authorList>
            <person name="Perez M."/>
            <person name="Aroh O."/>
            <person name="Sun Y."/>
            <person name="Lan Y."/>
            <person name="Juniper S.K."/>
            <person name="Young C.R."/>
            <person name="Angers B."/>
            <person name="Qian P.Y."/>
        </authorList>
    </citation>
    <scope>NUCLEOTIDE SEQUENCE</scope>
    <source>
        <strain evidence="7">R07B-5</strain>
    </source>
</reference>
<keyword evidence="4 5" id="KW-0472">Membrane</keyword>
<dbReference type="GO" id="GO:0086010">
    <property type="term" value="P:membrane depolarization during action potential"/>
    <property type="evidence" value="ECO:0007669"/>
    <property type="project" value="TreeGrafter"/>
</dbReference>
<proteinExistence type="predicted"/>
<dbReference type="Proteomes" id="UP001209878">
    <property type="component" value="Unassembled WGS sequence"/>
</dbReference>
<feature type="domain" description="Ion transport" evidence="6">
    <location>
        <begin position="9"/>
        <end position="181"/>
    </location>
</feature>
<gene>
    <name evidence="7" type="ORF">NP493_313g05055</name>
</gene>
<sequence length="189" mass="21314">MFLCCFRYLTLSIEIATGSKDAIGNISGLRTFRVLRALRTVSIIPGLKTIIGALLKSLRMLADVILLTFFCMMIFALFAIQVYIGVLRQKCVQNPVVKMSDSEYLEYVKNPVRWLTNDDGEYVICGNATGSGYCPANYTCLSNLGENPNFGYTNFDNFGWAMLNSFQLITLDFWEDVYNKVSVVIFNVL</sequence>
<dbReference type="InterPro" id="IPR005821">
    <property type="entry name" value="Ion_trans_dom"/>
</dbReference>
<evidence type="ECO:0000256" key="4">
    <source>
        <dbReference type="ARBA" id="ARBA00023136"/>
    </source>
</evidence>
<dbReference type="Gene3D" id="1.10.287.70">
    <property type="match status" value="1"/>
</dbReference>
<evidence type="ECO:0000256" key="3">
    <source>
        <dbReference type="ARBA" id="ARBA00022989"/>
    </source>
</evidence>
<dbReference type="GO" id="GO:0005248">
    <property type="term" value="F:voltage-gated sodium channel activity"/>
    <property type="evidence" value="ECO:0007669"/>
    <property type="project" value="TreeGrafter"/>
</dbReference>
<dbReference type="AlphaFoldDB" id="A0AAD9L5U0"/>
<dbReference type="Pfam" id="PF00520">
    <property type="entry name" value="Ion_trans"/>
    <property type="match status" value="1"/>
</dbReference>
<dbReference type="InterPro" id="IPR043203">
    <property type="entry name" value="VGCC_Ca_Na"/>
</dbReference>
<keyword evidence="3 5" id="KW-1133">Transmembrane helix</keyword>
<evidence type="ECO:0000313" key="8">
    <source>
        <dbReference type="Proteomes" id="UP001209878"/>
    </source>
</evidence>
<dbReference type="GO" id="GO:0019228">
    <property type="term" value="P:neuronal action potential"/>
    <property type="evidence" value="ECO:0007669"/>
    <property type="project" value="TreeGrafter"/>
</dbReference>
<keyword evidence="8" id="KW-1185">Reference proteome</keyword>
<dbReference type="GO" id="GO:0001518">
    <property type="term" value="C:voltage-gated sodium channel complex"/>
    <property type="evidence" value="ECO:0007669"/>
    <property type="project" value="TreeGrafter"/>
</dbReference>
<feature type="transmembrane region" description="Helical" evidence="5">
    <location>
        <begin position="64"/>
        <end position="84"/>
    </location>
</feature>
<organism evidence="7 8">
    <name type="scientific">Ridgeia piscesae</name>
    <name type="common">Tubeworm</name>
    <dbReference type="NCBI Taxonomy" id="27915"/>
    <lineage>
        <taxon>Eukaryota</taxon>
        <taxon>Metazoa</taxon>
        <taxon>Spiralia</taxon>
        <taxon>Lophotrochozoa</taxon>
        <taxon>Annelida</taxon>
        <taxon>Polychaeta</taxon>
        <taxon>Sedentaria</taxon>
        <taxon>Canalipalpata</taxon>
        <taxon>Sabellida</taxon>
        <taxon>Siboglinidae</taxon>
        <taxon>Ridgeia</taxon>
    </lineage>
</organism>
<dbReference type="PANTHER" id="PTHR10037:SF62">
    <property type="entry name" value="SODIUM CHANNEL PROTEIN 60E"/>
    <property type="match status" value="1"/>
</dbReference>
<keyword evidence="2 5" id="KW-0812">Transmembrane</keyword>
<dbReference type="SUPFAM" id="SSF81324">
    <property type="entry name" value="Voltage-gated potassium channels"/>
    <property type="match status" value="1"/>
</dbReference>
<dbReference type="PANTHER" id="PTHR10037">
    <property type="entry name" value="VOLTAGE-GATED CATION CHANNEL CALCIUM AND SODIUM"/>
    <property type="match status" value="1"/>
</dbReference>
<dbReference type="EMBL" id="JAODUO010000312">
    <property type="protein sequence ID" value="KAK2183411.1"/>
    <property type="molecule type" value="Genomic_DNA"/>
</dbReference>
<accession>A0AAD9L5U0</accession>
<evidence type="ECO:0000256" key="2">
    <source>
        <dbReference type="ARBA" id="ARBA00022692"/>
    </source>
</evidence>
<evidence type="ECO:0000256" key="1">
    <source>
        <dbReference type="ARBA" id="ARBA00004141"/>
    </source>
</evidence>
<name>A0AAD9L5U0_RIDPI</name>
<evidence type="ECO:0000313" key="7">
    <source>
        <dbReference type="EMBL" id="KAK2183411.1"/>
    </source>
</evidence>
<comment type="subcellular location">
    <subcellularLocation>
        <location evidence="1">Membrane</location>
        <topology evidence="1">Multi-pass membrane protein</topology>
    </subcellularLocation>
</comment>
<evidence type="ECO:0000256" key="5">
    <source>
        <dbReference type="SAM" id="Phobius"/>
    </source>
</evidence>
<evidence type="ECO:0000259" key="6">
    <source>
        <dbReference type="Pfam" id="PF00520"/>
    </source>
</evidence>
<comment type="caution">
    <text evidence="7">The sequence shown here is derived from an EMBL/GenBank/DDBJ whole genome shotgun (WGS) entry which is preliminary data.</text>
</comment>
<protein>
    <recommendedName>
        <fullName evidence="6">Ion transport domain-containing protein</fullName>
    </recommendedName>
</protein>